<dbReference type="EMBL" id="KF900885">
    <property type="protein sequence ID" value="AIF10216.1"/>
    <property type="molecule type" value="Genomic_DNA"/>
</dbReference>
<protein>
    <submittedName>
        <fullName evidence="1">Uncharacterized protein</fullName>
    </submittedName>
</protein>
<sequence>MKLTTIYGKQKKYYTMVKLTTKRGTAVQNINAVFGKFNQEAQKLQEHRLKLSGANTVLVTHRGTATILAKDIPVVSQPSLKGQKITTNRGTSVVTL</sequence>
<reference evidence="1" key="1">
    <citation type="journal article" date="2014" name="Genome Biol. Evol.">
        <title>Pangenome evidence for extensive interdomain horizontal transfer affecting lineage core and shell genes in uncultured planktonic thaumarchaeota and euryarchaeota.</title>
        <authorList>
            <person name="Deschamps P."/>
            <person name="Zivanovic Y."/>
            <person name="Moreira D."/>
            <person name="Rodriguez-Valera F."/>
            <person name="Lopez-Garcia P."/>
        </authorList>
    </citation>
    <scope>NUCLEOTIDE SEQUENCE</scope>
</reference>
<proteinExistence type="predicted"/>
<evidence type="ECO:0000313" key="1">
    <source>
        <dbReference type="EMBL" id="AIF10216.1"/>
    </source>
</evidence>
<dbReference type="AlphaFoldDB" id="A0A075H200"/>
<accession>A0A075H200</accession>
<organism evidence="1">
    <name type="scientific">uncultured marine thaumarchaeote KM3_44_G08</name>
    <dbReference type="NCBI Taxonomy" id="1456152"/>
    <lineage>
        <taxon>Archaea</taxon>
        <taxon>Nitrososphaerota</taxon>
        <taxon>environmental samples</taxon>
    </lineage>
</organism>
<name>A0A075H200_9ARCH</name>